<keyword evidence="3" id="KW-1185">Reference proteome</keyword>
<evidence type="ECO:0000313" key="3">
    <source>
        <dbReference type="Proteomes" id="UP000270296"/>
    </source>
</evidence>
<protein>
    <submittedName>
        <fullName evidence="2 4">Uncharacterized protein</fullName>
    </submittedName>
</protein>
<dbReference type="WBParaSite" id="SBAD_0000530101-mRNA-1">
    <property type="protein sequence ID" value="SBAD_0000530101-mRNA-1"/>
    <property type="gene ID" value="SBAD_0000530101"/>
</dbReference>
<reference evidence="2 3" key="2">
    <citation type="submission" date="2018-11" db="EMBL/GenBank/DDBJ databases">
        <authorList>
            <consortium name="Pathogen Informatics"/>
        </authorList>
    </citation>
    <scope>NUCLEOTIDE SEQUENCE [LARGE SCALE GENOMIC DNA]</scope>
</reference>
<evidence type="ECO:0000256" key="1">
    <source>
        <dbReference type="SAM" id="MobiDB-lite"/>
    </source>
</evidence>
<dbReference type="Proteomes" id="UP000270296">
    <property type="component" value="Unassembled WGS sequence"/>
</dbReference>
<organism evidence="4">
    <name type="scientific">Soboliphyme baturini</name>
    <dbReference type="NCBI Taxonomy" id="241478"/>
    <lineage>
        <taxon>Eukaryota</taxon>
        <taxon>Metazoa</taxon>
        <taxon>Ecdysozoa</taxon>
        <taxon>Nematoda</taxon>
        <taxon>Enoplea</taxon>
        <taxon>Dorylaimia</taxon>
        <taxon>Dioctophymatida</taxon>
        <taxon>Dioctophymatoidea</taxon>
        <taxon>Soboliphymatidae</taxon>
        <taxon>Soboliphyme</taxon>
    </lineage>
</organism>
<sequence length="117" mass="13319">MHTTRLPSLHSCGVRDRATQIRARNTLPDGGCQYCSARSAKSVDGKYALGHLVCFHGITTRIRRYCLYVIVRRIFSCRLQGPHPDPLINQPRETVPGEPVAESISKCRNDETRPWDW</sequence>
<dbReference type="EMBL" id="UZAM01008750">
    <property type="protein sequence ID" value="VDP06246.1"/>
    <property type="molecule type" value="Genomic_DNA"/>
</dbReference>
<evidence type="ECO:0000313" key="4">
    <source>
        <dbReference type="WBParaSite" id="SBAD_0000530101-mRNA-1"/>
    </source>
</evidence>
<feature type="compositionally biased region" description="Basic and acidic residues" evidence="1">
    <location>
        <begin position="105"/>
        <end position="117"/>
    </location>
</feature>
<gene>
    <name evidence="2" type="ORF">SBAD_LOCUS5091</name>
</gene>
<proteinExistence type="predicted"/>
<dbReference type="AlphaFoldDB" id="A0A183IN95"/>
<accession>A0A183IN95</accession>
<feature type="region of interest" description="Disordered" evidence="1">
    <location>
        <begin position="83"/>
        <end position="117"/>
    </location>
</feature>
<evidence type="ECO:0000313" key="2">
    <source>
        <dbReference type="EMBL" id="VDP06246.1"/>
    </source>
</evidence>
<reference evidence="4" key="1">
    <citation type="submission" date="2016-06" db="UniProtKB">
        <authorList>
            <consortium name="WormBaseParasite"/>
        </authorList>
    </citation>
    <scope>IDENTIFICATION</scope>
</reference>
<name>A0A183IN95_9BILA</name>